<evidence type="ECO:0000313" key="1">
    <source>
        <dbReference type="EMBL" id="BCA88802.1"/>
    </source>
</evidence>
<dbReference type="Gene3D" id="1.25.10.90">
    <property type="match status" value="1"/>
</dbReference>
<name>A0A6F8SKU7_9ACTN</name>
<reference evidence="2" key="1">
    <citation type="journal article" date="2020" name="Microbiol. Resour. Announc.">
        <title>Complete Genome Sequence of Adlercreutzia sp. Strain 8CFCBH1, a Potent Producer of Equol, Isolated from Healthy Japanese Feces.</title>
        <authorList>
            <person name="Ogata Y."/>
            <person name="Sakamoto M."/>
            <person name="Ohkuma M."/>
            <person name="Hattori M."/>
            <person name="Suda W."/>
        </authorList>
    </citation>
    <scope>NUCLEOTIDE SEQUENCE [LARGE SCALE GENOMIC DNA]</scope>
    <source>
        <strain evidence="2">8CFCBH1</strain>
    </source>
</reference>
<dbReference type="Proteomes" id="UP000501727">
    <property type="component" value="Chromosome"/>
</dbReference>
<sequence length="235" mass="26506">MGKGTVAIHEDIAAFLASHADEGYRAFQAKLIPNIDAGAIVGVRTPELRKFAKGLARREDAGEFLAALPHGAFEENQLHSFVIAQERDFDKLVGEIERFLPFVDNWATCDQLSCRGLAANPDAALVRVRAWLESDHEYTVRFAIGVLMELFLDERFRPEFFAWVIGVSRPEYYVNMMRAWFFAEALAKQPAAAEAVIASGALDEWTHNKAIQKAVESRRIPAEQKDRLRAMKRRS</sequence>
<dbReference type="Pfam" id="PF08713">
    <property type="entry name" value="DNA_alkylation"/>
    <property type="match status" value="1"/>
</dbReference>
<evidence type="ECO:0000313" key="2">
    <source>
        <dbReference type="Proteomes" id="UP000501727"/>
    </source>
</evidence>
<dbReference type="AlphaFoldDB" id="A0A6F8SKU7"/>
<dbReference type="InterPro" id="IPR016024">
    <property type="entry name" value="ARM-type_fold"/>
</dbReference>
<reference evidence="2" key="2">
    <citation type="submission" date="2020-03" db="EMBL/GenBank/DDBJ databases">
        <title>Complete Genome Sequence of Adlercreutzia sp. strain 8CFCBH1 Producing Equol, Isolated from Healthy Japanese Feces.</title>
        <authorList>
            <person name="Ogata Y."/>
            <person name="Sakamoto M."/>
            <person name="Ohkuma M."/>
            <person name="Hattori M."/>
            <person name="Suda W."/>
        </authorList>
    </citation>
    <scope>NUCLEOTIDE SEQUENCE [LARGE SCALE GENOMIC DNA]</scope>
    <source>
        <strain evidence="2">8CFCBH1</strain>
    </source>
</reference>
<organism evidence="1 2">
    <name type="scientific">Adlercreutzia hattorii</name>
    <dbReference type="NCBI Taxonomy" id="2707299"/>
    <lineage>
        <taxon>Bacteria</taxon>
        <taxon>Bacillati</taxon>
        <taxon>Actinomycetota</taxon>
        <taxon>Coriobacteriia</taxon>
        <taxon>Eggerthellales</taxon>
        <taxon>Eggerthellaceae</taxon>
        <taxon>Adlercreutzia</taxon>
    </lineage>
</organism>
<dbReference type="EMBL" id="AP022829">
    <property type="protein sequence ID" value="BCA88802.1"/>
    <property type="molecule type" value="Genomic_DNA"/>
</dbReference>
<dbReference type="KEGG" id="ahat:ADCFC_14210"/>
<dbReference type="CDD" id="cd06561">
    <property type="entry name" value="AlkD_like"/>
    <property type="match status" value="1"/>
</dbReference>
<accession>A0A6F8SKU7</accession>
<dbReference type="InterPro" id="IPR014825">
    <property type="entry name" value="DNA_alkylation"/>
</dbReference>
<proteinExistence type="predicted"/>
<evidence type="ECO:0008006" key="3">
    <source>
        <dbReference type="Google" id="ProtNLM"/>
    </source>
</evidence>
<dbReference type="SUPFAM" id="SSF48371">
    <property type="entry name" value="ARM repeat"/>
    <property type="match status" value="1"/>
</dbReference>
<gene>
    <name evidence="1" type="ORF">ADCFC_13000</name>
</gene>
<keyword evidence="2" id="KW-1185">Reference proteome</keyword>
<protein>
    <recommendedName>
        <fullName evidence="3">DNA alkylation repair protein</fullName>
    </recommendedName>
</protein>